<proteinExistence type="predicted"/>
<organism evidence="2">
    <name type="scientific">Lygus hesperus</name>
    <name type="common">Western plant bug</name>
    <dbReference type="NCBI Taxonomy" id="30085"/>
    <lineage>
        <taxon>Eukaryota</taxon>
        <taxon>Metazoa</taxon>
        <taxon>Ecdysozoa</taxon>
        <taxon>Arthropoda</taxon>
        <taxon>Hexapoda</taxon>
        <taxon>Insecta</taxon>
        <taxon>Pterygota</taxon>
        <taxon>Neoptera</taxon>
        <taxon>Paraneoptera</taxon>
        <taxon>Hemiptera</taxon>
        <taxon>Heteroptera</taxon>
        <taxon>Panheteroptera</taxon>
        <taxon>Cimicomorpha</taxon>
        <taxon>Miridae</taxon>
        <taxon>Mirini</taxon>
        <taxon>Lygus</taxon>
    </lineage>
</organism>
<accession>A0A146LTV0</accession>
<dbReference type="EMBL" id="GDHC01007461">
    <property type="protein sequence ID" value="JAQ11168.1"/>
    <property type="molecule type" value="Transcribed_RNA"/>
</dbReference>
<sequence>RRKKLHHTISCKTLYVNLLLPCANVALTCTTKHKRFTFVTCASIMNIGNAITTTATTTNSSTIVVVVIVGTTTIGVVDPNTLLHAIHDGLKELNELRRVVRFKFLKQSEHMVKIGS</sequence>
<reference evidence="2" key="1">
    <citation type="journal article" date="2016" name="Gigascience">
        <title>De novo construction of an expanded transcriptome assembly for the western tarnished plant bug, Lygus hesperus.</title>
        <authorList>
            <person name="Tassone E.E."/>
            <person name="Geib S.M."/>
            <person name="Hall B."/>
            <person name="Fabrick J.A."/>
            <person name="Brent C.S."/>
            <person name="Hull J.J."/>
        </authorList>
    </citation>
    <scope>NUCLEOTIDE SEQUENCE</scope>
</reference>
<gene>
    <name evidence="2" type="ORF">g.24388</name>
</gene>
<protein>
    <submittedName>
        <fullName evidence="2">Uncharacterized protein</fullName>
    </submittedName>
</protein>
<evidence type="ECO:0000313" key="2">
    <source>
        <dbReference type="EMBL" id="JAQ11168.1"/>
    </source>
</evidence>
<feature type="signal peptide" evidence="1">
    <location>
        <begin position="1"/>
        <end position="28"/>
    </location>
</feature>
<keyword evidence="1" id="KW-0732">Signal</keyword>
<evidence type="ECO:0000256" key="1">
    <source>
        <dbReference type="SAM" id="SignalP"/>
    </source>
</evidence>
<name>A0A146LTV0_LYGHE</name>
<feature type="chain" id="PRO_5007527372" evidence="1">
    <location>
        <begin position="29"/>
        <end position="116"/>
    </location>
</feature>
<feature type="non-terminal residue" evidence="2">
    <location>
        <position position="1"/>
    </location>
</feature>
<dbReference type="AlphaFoldDB" id="A0A146LTV0"/>